<feature type="site" description="Deprotonates C-terminal active site Cys" evidence="8">
    <location>
        <position position="26"/>
    </location>
</feature>
<evidence type="ECO:0000256" key="7">
    <source>
        <dbReference type="PIRNR" id="PIRNR000077"/>
    </source>
</evidence>
<dbReference type="CDD" id="cd02947">
    <property type="entry name" value="TRX_family"/>
    <property type="match status" value="1"/>
</dbReference>
<feature type="active site" description="Nucleophile" evidence="8">
    <location>
        <position position="35"/>
    </location>
</feature>
<evidence type="ECO:0000256" key="8">
    <source>
        <dbReference type="PIRSR" id="PIRSR000077-1"/>
    </source>
</evidence>
<dbReference type="FunFam" id="3.40.30.10:FF:000001">
    <property type="entry name" value="Thioredoxin"/>
    <property type="match status" value="1"/>
</dbReference>
<dbReference type="PANTHER" id="PTHR45663">
    <property type="entry name" value="GEO12009P1"/>
    <property type="match status" value="1"/>
</dbReference>
<dbReference type="InterPro" id="IPR005746">
    <property type="entry name" value="Thioredoxin"/>
</dbReference>
<evidence type="ECO:0000256" key="9">
    <source>
        <dbReference type="PIRSR" id="PIRSR000077-4"/>
    </source>
</evidence>
<dbReference type="EMBL" id="JEMA01000458">
    <property type="protein sequence ID" value="KYF69613.1"/>
    <property type="molecule type" value="Genomic_DNA"/>
</dbReference>
<accession>A0A150QNP6</accession>
<reference evidence="11 12" key="1">
    <citation type="submission" date="2014-02" db="EMBL/GenBank/DDBJ databases">
        <title>The small core and large imbalanced accessory genome model reveals a collaborative survival strategy of Sorangium cellulosum strains in nature.</title>
        <authorList>
            <person name="Han K."/>
            <person name="Peng R."/>
            <person name="Blom J."/>
            <person name="Li Y.-Z."/>
        </authorList>
    </citation>
    <scope>NUCLEOTIDE SEQUENCE [LARGE SCALE GENOMIC DNA]</scope>
    <source>
        <strain evidence="11 12">So0008-312</strain>
    </source>
</reference>
<dbReference type="InterPro" id="IPR036249">
    <property type="entry name" value="Thioredoxin-like_sf"/>
</dbReference>
<dbReference type="PRINTS" id="PR00421">
    <property type="entry name" value="THIOREDOXIN"/>
</dbReference>
<feature type="active site" description="Nucleophile" evidence="8">
    <location>
        <position position="32"/>
    </location>
</feature>
<proteinExistence type="inferred from homology"/>
<comment type="similarity">
    <text evidence="1 7">Belongs to the thioredoxin family.</text>
</comment>
<evidence type="ECO:0000313" key="12">
    <source>
        <dbReference type="Proteomes" id="UP000075260"/>
    </source>
</evidence>
<evidence type="ECO:0000313" key="11">
    <source>
        <dbReference type="EMBL" id="KYF69613.1"/>
    </source>
</evidence>
<feature type="domain" description="Thioredoxin" evidence="10">
    <location>
        <begin position="1"/>
        <end position="105"/>
    </location>
</feature>
<evidence type="ECO:0000256" key="2">
    <source>
        <dbReference type="ARBA" id="ARBA00022448"/>
    </source>
</evidence>
<gene>
    <name evidence="11" type="ORF">BE15_27640</name>
</gene>
<dbReference type="AlphaFoldDB" id="A0A150QNP6"/>
<evidence type="ECO:0000256" key="3">
    <source>
        <dbReference type="ARBA" id="ARBA00022982"/>
    </source>
</evidence>
<dbReference type="Proteomes" id="UP000075260">
    <property type="component" value="Unassembled WGS sequence"/>
</dbReference>
<evidence type="ECO:0000256" key="5">
    <source>
        <dbReference type="ARBA" id="ARBA00023284"/>
    </source>
</evidence>
<dbReference type="GO" id="GO:0005737">
    <property type="term" value="C:cytoplasm"/>
    <property type="evidence" value="ECO:0007669"/>
    <property type="project" value="TreeGrafter"/>
</dbReference>
<keyword evidence="3" id="KW-0249">Electron transport</keyword>
<evidence type="ECO:0000259" key="10">
    <source>
        <dbReference type="PROSITE" id="PS51352"/>
    </source>
</evidence>
<dbReference type="SUPFAM" id="SSF52833">
    <property type="entry name" value="Thioredoxin-like"/>
    <property type="match status" value="1"/>
</dbReference>
<feature type="disulfide bond" description="Redox-active" evidence="9">
    <location>
        <begin position="32"/>
        <end position="35"/>
    </location>
</feature>
<organism evidence="11 12">
    <name type="scientific">Sorangium cellulosum</name>
    <name type="common">Polyangium cellulosum</name>
    <dbReference type="NCBI Taxonomy" id="56"/>
    <lineage>
        <taxon>Bacteria</taxon>
        <taxon>Pseudomonadati</taxon>
        <taxon>Myxococcota</taxon>
        <taxon>Polyangia</taxon>
        <taxon>Polyangiales</taxon>
        <taxon>Polyangiaceae</taxon>
        <taxon>Sorangium</taxon>
    </lineage>
</organism>
<dbReference type="NCBIfam" id="TIGR01068">
    <property type="entry name" value="thioredoxin"/>
    <property type="match status" value="1"/>
</dbReference>
<evidence type="ECO:0000256" key="6">
    <source>
        <dbReference type="NCBIfam" id="TIGR01068"/>
    </source>
</evidence>
<keyword evidence="2" id="KW-0813">Transport</keyword>
<keyword evidence="5 9" id="KW-0676">Redox-active center</keyword>
<comment type="caution">
    <text evidence="11">The sequence shown here is derived from an EMBL/GenBank/DDBJ whole genome shotgun (WGS) entry which is preliminary data.</text>
</comment>
<name>A0A150QNP6_SORCE</name>
<feature type="site" description="Contributes to redox potential value" evidence="8">
    <location>
        <position position="33"/>
    </location>
</feature>
<evidence type="ECO:0000256" key="1">
    <source>
        <dbReference type="ARBA" id="ARBA00008987"/>
    </source>
</evidence>
<dbReference type="Gene3D" id="3.40.30.10">
    <property type="entry name" value="Glutaredoxin"/>
    <property type="match status" value="1"/>
</dbReference>
<feature type="site" description="Contributes to redox potential value" evidence="8">
    <location>
        <position position="34"/>
    </location>
</feature>
<keyword evidence="4 9" id="KW-1015">Disulfide bond</keyword>
<dbReference type="Pfam" id="PF00085">
    <property type="entry name" value="Thioredoxin"/>
    <property type="match status" value="1"/>
</dbReference>
<dbReference type="PIRSF" id="PIRSF000077">
    <property type="entry name" value="Thioredoxin"/>
    <property type="match status" value="1"/>
</dbReference>
<dbReference type="InterPro" id="IPR013766">
    <property type="entry name" value="Thioredoxin_domain"/>
</dbReference>
<protein>
    <recommendedName>
        <fullName evidence="6 7">Thioredoxin</fullName>
    </recommendedName>
</protein>
<dbReference type="PROSITE" id="PS51352">
    <property type="entry name" value="THIOREDOXIN_2"/>
    <property type="match status" value="1"/>
</dbReference>
<evidence type="ECO:0000256" key="4">
    <source>
        <dbReference type="ARBA" id="ARBA00023157"/>
    </source>
</evidence>
<dbReference type="PANTHER" id="PTHR45663:SF11">
    <property type="entry name" value="GEO12009P1"/>
    <property type="match status" value="1"/>
</dbReference>
<sequence>MATLPALDDSTFDEAIKSSGEPVLVDFGATWCGPCRQLAPIVEGIAKDYAGKIKVFAVDIDAAPKTAQKFGIRSVPTLILFKGGEKAGQIMGLTSRDRIVKQLGL</sequence>
<dbReference type="GO" id="GO:0015035">
    <property type="term" value="F:protein-disulfide reductase activity"/>
    <property type="evidence" value="ECO:0007669"/>
    <property type="project" value="UniProtKB-UniRule"/>
</dbReference>
<dbReference type="OrthoDB" id="9790390at2"/>
<dbReference type="RefSeq" id="WP_061608235.1">
    <property type="nucleotide sequence ID" value="NZ_CP162579.1"/>
</dbReference>